<sequence length="301" mass="34096">MVPCRSERRNVIDCSYHYHHHHHRHHRRRLSTKILFKMAEQLLDFNGTAINTVGGIYIFIGIIGFICNLATLLMIASYRMYRLSAYTIMANLALADAFMLIVAGLICGLNILQLPLFDRSTTASTVHIANYSANSTPLLFSLDMKFNELSRHTFGNEAALVKQQPSDLIGTDRNSRLKFQFDAFSENLHFSIFLLSFFEIAAWTAGMMSYAFLGINRCVAICFYRTRAKTINRVSFALIGSTITWIIGVITACIGTMPVPLMGMRTDMWTVSFLSTAGRRPGMLRFDIMRLLQQCNAKNAY</sequence>
<name>A0A183D363_9BILA</name>
<dbReference type="EMBL" id="UYRT01005212">
    <property type="protein sequence ID" value="VDK38196.1"/>
    <property type="molecule type" value="Genomic_DNA"/>
</dbReference>
<dbReference type="Proteomes" id="UP000271098">
    <property type="component" value="Unassembled WGS sequence"/>
</dbReference>
<dbReference type="SUPFAM" id="SSF81321">
    <property type="entry name" value="Family A G protein-coupled receptor-like"/>
    <property type="match status" value="1"/>
</dbReference>
<evidence type="ECO:0000313" key="7">
    <source>
        <dbReference type="Proteomes" id="UP000271098"/>
    </source>
</evidence>
<evidence type="ECO:0000256" key="5">
    <source>
        <dbReference type="SAM" id="Phobius"/>
    </source>
</evidence>
<evidence type="ECO:0000313" key="6">
    <source>
        <dbReference type="EMBL" id="VDK38196.1"/>
    </source>
</evidence>
<gene>
    <name evidence="6" type="ORF">GPUH_LOCUS3154</name>
</gene>
<organism evidence="8">
    <name type="scientific">Gongylonema pulchrum</name>
    <dbReference type="NCBI Taxonomy" id="637853"/>
    <lineage>
        <taxon>Eukaryota</taxon>
        <taxon>Metazoa</taxon>
        <taxon>Ecdysozoa</taxon>
        <taxon>Nematoda</taxon>
        <taxon>Chromadorea</taxon>
        <taxon>Rhabditida</taxon>
        <taxon>Spirurina</taxon>
        <taxon>Spiruromorpha</taxon>
        <taxon>Spiruroidea</taxon>
        <taxon>Gongylonematidae</taxon>
        <taxon>Gongylonema</taxon>
    </lineage>
</organism>
<feature type="transmembrane region" description="Helical" evidence="5">
    <location>
        <begin position="188"/>
        <end position="213"/>
    </location>
</feature>
<evidence type="ECO:0000313" key="8">
    <source>
        <dbReference type="WBParaSite" id="GPUH_0000315901-mRNA-1"/>
    </source>
</evidence>
<reference evidence="6 7" key="2">
    <citation type="submission" date="2018-11" db="EMBL/GenBank/DDBJ databases">
        <authorList>
            <consortium name="Pathogen Informatics"/>
        </authorList>
    </citation>
    <scope>NUCLEOTIDE SEQUENCE [LARGE SCALE GENOMIC DNA]</scope>
</reference>
<evidence type="ECO:0000256" key="3">
    <source>
        <dbReference type="ARBA" id="ARBA00022989"/>
    </source>
</evidence>
<evidence type="ECO:0000256" key="4">
    <source>
        <dbReference type="ARBA" id="ARBA00023136"/>
    </source>
</evidence>
<protein>
    <submittedName>
        <fullName evidence="8">7TM_GPCR_Srx domain-containing protein</fullName>
    </submittedName>
</protein>
<dbReference type="InterPro" id="IPR000276">
    <property type="entry name" value="GPCR_Rhodpsn"/>
</dbReference>
<dbReference type="GO" id="GO:0016020">
    <property type="term" value="C:membrane"/>
    <property type="evidence" value="ECO:0007669"/>
    <property type="project" value="UniProtKB-SubCell"/>
</dbReference>
<evidence type="ECO:0000256" key="2">
    <source>
        <dbReference type="ARBA" id="ARBA00022692"/>
    </source>
</evidence>
<dbReference type="AlphaFoldDB" id="A0A183D363"/>
<dbReference type="PRINTS" id="PR00237">
    <property type="entry name" value="GPCRRHODOPSN"/>
</dbReference>
<feature type="transmembrane region" description="Helical" evidence="5">
    <location>
        <begin position="88"/>
        <end position="112"/>
    </location>
</feature>
<keyword evidence="7" id="KW-1185">Reference proteome</keyword>
<keyword evidence="3 5" id="KW-1133">Transmembrane helix</keyword>
<keyword evidence="4 5" id="KW-0472">Membrane</keyword>
<dbReference type="OrthoDB" id="5873683at2759"/>
<accession>A0A183D363</accession>
<evidence type="ECO:0000256" key="1">
    <source>
        <dbReference type="ARBA" id="ARBA00004370"/>
    </source>
</evidence>
<keyword evidence="2 5" id="KW-0812">Transmembrane</keyword>
<dbReference type="Gene3D" id="1.20.1070.10">
    <property type="entry name" value="Rhodopsin 7-helix transmembrane proteins"/>
    <property type="match status" value="2"/>
</dbReference>
<feature type="transmembrane region" description="Helical" evidence="5">
    <location>
        <begin position="234"/>
        <end position="259"/>
    </location>
</feature>
<dbReference type="WBParaSite" id="GPUH_0000315901-mRNA-1">
    <property type="protein sequence ID" value="GPUH_0000315901-mRNA-1"/>
    <property type="gene ID" value="GPUH_0000315901"/>
</dbReference>
<proteinExistence type="predicted"/>
<comment type="subcellular location">
    <subcellularLocation>
        <location evidence="1">Membrane</location>
    </subcellularLocation>
</comment>
<feature type="transmembrane region" description="Helical" evidence="5">
    <location>
        <begin position="56"/>
        <end position="76"/>
    </location>
</feature>
<dbReference type="GO" id="GO:0004930">
    <property type="term" value="F:G protein-coupled receptor activity"/>
    <property type="evidence" value="ECO:0007669"/>
    <property type="project" value="InterPro"/>
</dbReference>
<reference evidence="8" key="1">
    <citation type="submission" date="2016-06" db="UniProtKB">
        <authorList>
            <consortium name="WormBaseParasite"/>
        </authorList>
    </citation>
    <scope>IDENTIFICATION</scope>
</reference>